<dbReference type="Pfam" id="PF13148">
    <property type="entry name" value="DUF3987"/>
    <property type="match status" value="1"/>
</dbReference>
<sequence>MDSTNLCNALRMEFEGVFESKIPLDAFPAKIQDMILALARQENYSIEYMMASLLVAVSTAIGNAVNIRIRGGWISNSALYMILVGRPGMGKTPPLDFAFRPIRKHDAKIIKQFKLDMEHYNSLVENSKAKKDNSSPLPDKPILRRTIISDFTPEALMRALDDNQRGIVVYVDEIMGMFNAVNQYSKGQLIEQLLTAFSGKPLDISRCSIPVPIHIEHPFINIVGTMQTTRMHELIEKGYKDNGLIDRIIFVYPSSQEISDWQLDEDSSSASFDKYSAMWESIINKVISLPFTETEDNGLAQKILDFSSEAKAYFTNWRNEAIRAVNQIQDDGLVDSRVIKAPMITARLALVLQILRWACNEVHKDFVDIDSTKSATALSEYFENCYINIQKYMLRESVEPQKRELLDCLSANFTTADALQAGKEVGLSERSVMYSLVNLATNKIIKKVRRGEYEKLQ</sequence>
<evidence type="ECO:0000313" key="2">
    <source>
        <dbReference type="Proteomes" id="UP000095333"/>
    </source>
</evidence>
<evidence type="ECO:0008006" key="3">
    <source>
        <dbReference type="Google" id="ProtNLM"/>
    </source>
</evidence>
<reference evidence="1 2" key="1">
    <citation type="submission" date="2015-09" db="EMBL/GenBank/DDBJ databases">
        <authorList>
            <consortium name="Pathogen Informatics"/>
        </authorList>
    </citation>
    <scope>NUCLEOTIDE SEQUENCE [LARGE SCALE GENOMIC DNA]</scope>
    <source>
        <strain evidence="1 2">2789STDY5834842</strain>
    </source>
</reference>
<dbReference type="AlphaFoldDB" id="A0A174EBD9"/>
<proteinExistence type="predicted"/>
<evidence type="ECO:0000313" key="1">
    <source>
        <dbReference type="EMBL" id="CUO33906.1"/>
    </source>
</evidence>
<protein>
    <recommendedName>
        <fullName evidence="3">DUF3987 domain-containing protein</fullName>
    </recommendedName>
</protein>
<dbReference type="EMBL" id="CYZI01000008">
    <property type="protein sequence ID" value="CUO33906.1"/>
    <property type="molecule type" value="Genomic_DNA"/>
</dbReference>
<dbReference type="Proteomes" id="UP000095333">
    <property type="component" value="Unassembled WGS sequence"/>
</dbReference>
<dbReference type="InterPro" id="IPR025048">
    <property type="entry name" value="DUF3987"/>
</dbReference>
<organism evidence="1 2">
    <name type="scientific">Phocaeicola vulgatus</name>
    <name type="common">Bacteroides vulgatus</name>
    <dbReference type="NCBI Taxonomy" id="821"/>
    <lineage>
        <taxon>Bacteria</taxon>
        <taxon>Pseudomonadati</taxon>
        <taxon>Bacteroidota</taxon>
        <taxon>Bacteroidia</taxon>
        <taxon>Bacteroidales</taxon>
        <taxon>Bacteroidaceae</taxon>
        <taxon>Phocaeicola</taxon>
    </lineage>
</organism>
<name>A0A174EBD9_PHOVU</name>
<dbReference type="RefSeq" id="WP_057250151.1">
    <property type="nucleotide sequence ID" value="NZ_CYZI01000008.1"/>
</dbReference>
<accession>A0A174EBD9</accession>
<gene>
    <name evidence="1" type="ORF">ERS852457_01794</name>
</gene>